<accession>H2ZEI1</accession>
<dbReference type="HOGENOM" id="CLU_1558762_0_0_1"/>
<dbReference type="InterPro" id="IPR052311">
    <property type="entry name" value="MMS22L-TONSL_complex_comp"/>
</dbReference>
<dbReference type="Ensembl" id="ENSCSAVT00000016177.1">
    <property type="protein sequence ID" value="ENSCSAVP00000015997.1"/>
    <property type="gene ID" value="ENSCSAVG00000009419.1"/>
</dbReference>
<keyword evidence="3" id="KW-0539">Nucleus</keyword>
<evidence type="ECO:0000256" key="3">
    <source>
        <dbReference type="ARBA" id="ARBA00023242"/>
    </source>
</evidence>
<keyword evidence="6" id="KW-1185">Reference proteome</keyword>
<protein>
    <submittedName>
        <fullName evidence="5">Uncharacterized protein</fullName>
    </submittedName>
</protein>
<keyword evidence="2" id="KW-0677">Repeat</keyword>
<feature type="repeat" description="TPR" evidence="4">
    <location>
        <begin position="97"/>
        <end position="130"/>
    </location>
</feature>
<comment type="subcellular location">
    <subcellularLocation>
        <location evidence="1">Nucleus</location>
    </subcellularLocation>
</comment>
<organism evidence="5 6">
    <name type="scientific">Ciona savignyi</name>
    <name type="common">Pacific transparent sea squirt</name>
    <dbReference type="NCBI Taxonomy" id="51511"/>
    <lineage>
        <taxon>Eukaryota</taxon>
        <taxon>Metazoa</taxon>
        <taxon>Chordata</taxon>
        <taxon>Tunicata</taxon>
        <taxon>Ascidiacea</taxon>
        <taxon>Phlebobranchia</taxon>
        <taxon>Cionidae</taxon>
        <taxon>Ciona</taxon>
    </lineage>
</organism>
<evidence type="ECO:0000256" key="4">
    <source>
        <dbReference type="PROSITE-ProRule" id="PRU00339"/>
    </source>
</evidence>
<name>H2ZEI1_CIOSA</name>
<dbReference type="AlphaFoldDB" id="H2ZEI1"/>
<evidence type="ECO:0000256" key="2">
    <source>
        <dbReference type="ARBA" id="ARBA00022737"/>
    </source>
</evidence>
<dbReference type="Proteomes" id="UP000007875">
    <property type="component" value="Unassembled WGS sequence"/>
</dbReference>
<dbReference type="STRING" id="51511.ENSCSAVP00000015997"/>
<evidence type="ECO:0000256" key="1">
    <source>
        <dbReference type="ARBA" id="ARBA00004123"/>
    </source>
</evidence>
<dbReference type="PANTHER" id="PTHR46358:SF1">
    <property type="entry name" value="TONSOKU-LIKE PROTEIN"/>
    <property type="match status" value="1"/>
</dbReference>
<proteinExistence type="predicted"/>
<dbReference type="SUPFAM" id="SSF48452">
    <property type="entry name" value="TPR-like"/>
    <property type="match status" value="1"/>
</dbReference>
<dbReference type="PANTHER" id="PTHR46358">
    <property type="entry name" value="TONSOKU-LIKE PROTEIN"/>
    <property type="match status" value="1"/>
</dbReference>
<evidence type="ECO:0000313" key="6">
    <source>
        <dbReference type="Proteomes" id="UP000007875"/>
    </source>
</evidence>
<sequence>MENIDAAKDCLKRIYIKAKNGLLRDEAEAKLRPVIKMCHINRELSMEDTEINRKYSLHEALADLYCKVGCFAPALKHYKCQEVLLDLIEGITKHQRKAVYFSIASTLVDLNKFQEALTYYNKELDVSTDNMELADIHMNIAKCLESNSSSVDEVMSSCQKAIQCAENSGIDR</sequence>
<dbReference type="InterPro" id="IPR019734">
    <property type="entry name" value="TPR_rpt"/>
</dbReference>
<dbReference type="GO" id="GO:0031297">
    <property type="term" value="P:replication fork processing"/>
    <property type="evidence" value="ECO:0007669"/>
    <property type="project" value="TreeGrafter"/>
</dbReference>
<reference evidence="5" key="3">
    <citation type="submission" date="2025-09" db="UniProtKB">
        <authorList>
            <consortium name="Ensembl"/>
        </authorList>
    </citation>
    <scope>IDENTIFICATION</scope>
</reference>
<dbReference type="GO" id="GO:0000724">
    <property type="term" value="P:double-strand break repair via homologous recombination"/>
    <property type="evidence" value="ECO:0007669"/>
    <property type="project" value="TreeGrafter"/>
</dbReference>
<dbReference type="InterPro" id="IPR011990">
    <property type="entry name" value="TPR-like_helical_dom_sf"/>
</dbReference>
<dbReference type="PROSITE" id="PS50005">
    <property type="entry name" value="TPR"/>
    <property type="match status" value="1"/>
</dbReference>
<evidence type="ECO:0000313" key="5">
    <source>
        <dbReference type="Ensembl" id="ENSCSAVP00000015997.1"/>
    </source>
</evidence>
<reference evidence="6" key="1">
    <citation type="submission" date="2003-08" db="EMBL/GenBank/DDBJ databases">
        <authorList>
            <person name="Birren B."/>
            <person name="Nusbaum C."/>
            <person name="Abebe A."/>
            <person name="Abouelleil A."/>
            <person name="Adekoya E."/>
            <person name="Ait-zahra M."/>
            <person name="Allen N."/>
            <person name="Allen T."/>
            <person name="An P."/>
            <person name="Anderson M."/>
            <person name="Anderson S."/>
            <person name="Arachchi H."/>
            <person name="Armbruster J."/>
            <person name="Bachantsang P."/>
            <person name="Baldwin J."/>
            <person name="Barry A."/>
            <person name="Bayul T."/>
            <person name="Blitshsteyn B."/>
            <person name="Bloom T."/>
            <person name="Blye J."/>
            <person name="Boguslavskiy L."/>
            <person name="Borowsky M."/>
            <person name="Boukhgalter B."/>
            <person name="Brunache A."/>
            <person name="Butler J."/>
            <person name="Calixte N."/>
            <person name="Calvo S."/>
            <person name="Camarata J."/>
            <person name="Campo K."/>
            <person name="Chang J."/>
            <person name="Cheshatsang Y."/>
            <person name="Citroen M."/>
            <person name="Collymore A."/>
            <person name="Considine T."/>
            <person name="Cook A."/>
            <person name="Cooke P."/>
            <person name="Corum B."/>
            <person name="Cuomo C."/>
            <person name="David R."/>
            <person name="Dawoe T."/>
            <person name="Degray S."/>
            <person name="Dodge S."/>
            <person name="Dooley K."/>
            <person name="Dorje P."/>
            <person name="Dorjee K."/>
            <person name="Dorris L."/>
            <person name="Duffey N."/>
            <person name="Dupes A."/>
            <person name="Elkins T."/>
            <person name="Engels R."/>
            <person name="Erickson J."/>
            <person name="Farina A."/>
            <person name="Faro S."/>
            <person name="Ferreira P."/>
            <person name="Fischer H."/>
            <person name="Fitzgerald M."/>
            <person name="Foley K."/>
            <person name="Gage D."/>
            <person name="Galagan J."/>
            <person name="Gearin G."/>
            <person name="Gnerre S."/>
            <person name="Gnirke A."/>
            <person name="Goyette A."/>
            <person name="Graham J."/>
            <person name="Grandbois E."/>
            <person name="Gyaltsen K."/>
            <person name="Hafez N."/>
            <person name="Hagopian D."/>
            <person name="Hagos B."/>
            <person name="Hall J."/>
            <person name="Hatcher B."/>
            <person name="Heller A."/>
            <person name="Higgins H."/>
            <person name="Honan T."/>
            <person name="Horn A."/>
            <person name="Houde N."/>
            <person name="Hughes L."/>
            <person name="Hulme W."/>
            <person name="Husby E."/>
            <person name="Iliev I."/>
            <person name="Jaffe D."/>
            <person name="Jones C."/>
            <person name="Kamal M."/>
            <person name="Kamat A."/>
            <person name="Kamvysselis M."/>
            <person name="Karlsson E."/>
            <person name="Kells C."/>
            <person name="Kieu A."/>
            <person name="Kisner P."/>
            <person name="Kodira C."/>
            <person name="Kulbokas E."/>
            <person name="Labutti K."/>
            <person name="Lama D."/>
            <person name="Landers T."/>
            <person name="Leger J."/>
            <person name="Levine S."/>
            <person name="Lewis D."/>
            <person name="Lewis T."/>
            <person name="Lindblad-toh K."/>
            <person name="Liu X."/>
            <person name="Lokyitsang T."/>
            <person name="Lokyitsang Y."/>
            <person name="Lucien O."/>
            <person name="Lui A."/>
            <person name="Ma L.J."/>
            <person name="Mabbitt R."/>
            <person name="Macdonald J."/>
            <person name="Maclean C."/>
            <person name="Major J."/>
            <person name="Manning J."/>
            <person name="Marabella R."/>
            <person name="Maru K."/>
            <person name="Matthews C."/>
            <person name="Mauceli E."/>
            <person name="Mccarthy M."/>
            <person name="Mcdonough S."/>
            <person name="Mcghee T."/>
            <person name="Meldrim J."/>
            <person name="Meneus L."/>
            <person name="Mesirov J."/>
            <person name="Mihalev A."/>
            <person name="Mihova T."/>
            <person name="Mikkelsen T."/>
            <person name="Mlenga V."/>
            <person name="Moru K."/>
            <person name="Mozes J."/>
            <person name="Mulrain L."/>
            <person name="Munson G."/>
            <person name="Naylor J."/>
            <person name="Newes C."/>
            <person name="Nguyen C."/>
            <person name="Nguyen N."/>
            <person name="Nguyen T."/>
            <person name="Nicol R."/>
            <person name="Nielsen C."/>
            <person name="Nizzari M."/>
            <person name="Norbu C."/>
            <person name="Norbu N."/>
            <person name="O'donnell P."/>
            <person name="Okoawo O."/>
            <person name="O'leary S."/>
            <person name="Omotosho B."/>
            <person name="O'neill K."/>
            <person name="Osman S."/>
            <person name="Parker S."/>
            <person name="Perrin D."/>
            <person name="Phunkhang P."/>
            <person name="Piqani B."/>
            <person name="Purcell S."/>
            <person name="Rachupka T."/>
            <person name="Ramasamy U."/>
            <person name="Rameau R."/>
            <person name="Ray V."/>
            <person name="Raymond C."/>
            <person name="Retta R."/>
            <person name="Richardson S."/>
            <person name="Rise C."/>
            <person name="Rodriguez J."/>
            <person name="Rogers J."/>
            <person name="Rogov P."/>
            <person name="Rutman M."/>
            <person name="Schupbach R."/>
            <person name="Seaman C."/>
            <person name="Settipalli S."/>
            <person name="Sharpe T."/>
            <person name="Sheridan J."/>
            <person name="Sherpa N."/>
            <person name="Shi J."/>
            <person name="Smirnov S."/>
            <person name="Smith C."/>
            <person name="Sougnez C."/>
            <person name="Spencer B."/>
            <person name="Stalker J."/>
            <person name="Stange-thomann N."/>
            <person name="Stavropoulos S."/>
            <person name="Stetson K."/>
            <person name="Stone C."/>
            <person name="Stone S."/>
            <person name="Stubbs M."/>
            <person name="Talamas J."/>
            <person name="Tchuinga P."/>
            <person name="Tenzing P."/>
            <person name="Tesfaye S."/>
            <person name="Theodore J."/>
            <person name="Thoulutsang Y."/>
            <person name="Topham K."/>
            <person name="Towey S."/>
            <person name="Tsamla T."/>
            <person name="Tsomo N."/>
            <person name="Vallee D."/>
            <person name="Vassiliev H."/>
            <person name="Venkataraman V."/>
            <person name="Vinson J."/>
            <person name="Vo A."/>
            <person name="Wade C."/>
            <person name="Wang S."/>
            <person name="Wangchuk T."/>
            <person name="Wangdi T."/>
            <person name="Whittaker C."/>
            <person name="Wilkinson J."/>
            <person name="Wu Y."/>
            <person name="Wyman D."/>
            <person name="Yadav S."/>
            <person name="Yang S."/>
            <person name="Yang X."/>
            <person name="Yeager S."/>
            <person name="Yee E."/>
            <person name="Young G."/>
            <person name="Zainoun J."/>
            <person name="Zembeck L."/>
            <person name="Zimmer A."/>
            <person name="Zody M."/>
            <person name="Lander E."/>
        </authorList>
    </citation>
    <scope>NUCLEOTIDE SEQUENCE [LARGE SCALE GENOMIC DNA]</scope>
</reference>
<dbReference type="GO" id="GO:0043596">
    <property type="term" value="C:nuclear replication fork"/>
    <property type="evidence" value="ECO:0007669"/>
    <property type="project" value="TreeGrafter"/>
</dbReference>
<keyword evidence="4" id="KW-0802">TPR repeat</keyword>
<reference evidence="5" key="2">
    <citation type="submission" date="2025-08" db="UniProtKB">
        <authorList>
            <consortium name="Ensembl"/>
        </authorList>
    </citation>
    <scope>IDENTIFICATION</scope>
</reference>
<dbReference type="Gene3D" id="1.25.40.10">
    <property type="entry name" value="Tetratricopeptide repeat domain"/>
    <property type="match status" value="1"/>
</dbReference>
<dbReference type="InParanoid" id="H2ZEI1"/>